<organism evidence="2 3">
    <name type="scientific">Suillus discolor</name>
    <dbReference type="NCBI Taxonomy" id="1912936"/>
    <lineage>
        <taxon>Eukaryota</taxon>
        <taxon>Fungi</taxon>
        <taxon>Dikarya</taxon>
        <taxon>Basidiomycota</taxon>
        <taxon>Agaricomycotina</taxon>
        <taxon>Agaricomycetes</taxon>
        <taxon>Agaricomycetidae</taxon>
        <taxon>Boletales</taxon>
        <taxon>Suillineae</taxon>
        <taxon>Suillaceae</taxon>
        <taxon>Suillus</taxon>
    </lineage>
</organism>
<feature type="signal peptide" evidence="1">
    <location>
        <begin position="1"/>
        <end position="21"/>
    </location>
</feature>
<dbReference type="Proteomes" id="UP000823399">
    <property type="component" value="Unassembled WGS sequence"/>
</dbReference>
<evidence type="ECO:0000313" key="2">
    <source>
        <dbReference type="EMBL" id="KAG2112679.1"/>
    </source>
</evidence>
<dbReference type="EMBL" id="JABBWM010000014">
    <property type="protein sequence ID" value="KAG2112679.1"/>
    <property type="molecule type" value="Genomic_DNA"/>
</dbReference>
<keyword evidence="1" id="KW-0732">Signal</keyword>
<reference evidence="2" key="1">
    <citation type="journal article" date="2020" name="New Phytol.">
        <title>Comparative genomics reveals dynamic genome evolution in host specialist ectomycorrhizal fungi.</title>
        <authorList>
            <person name="Lofgren L.A."/>
            <person name="Nguyen N.H."/>
            <person name="Vilgalys R."/>
            <person name="Ruytinx J."/>
            <person name="Liao H.L."/>
            <person name="Branco S."/>
            <person name="Kuo A."/>
            <person name="LaButti K."/>
            <person name="Lipzen A."/>
            <person name="Andreopoulos W."/>
            <person name="Pangilinan J."/>
            <person name="Riley R."/>
            <person name="Hundley H."/>
            <person name="Na H."/>
            <person name="Barry K."/>
            <person name="Grigoriev I.V."/>
            <person name="Stajich J.E."/>
            <person name="Kennedy P.G."/>
        </authorList>
    </citation>
    <scope>NUCLEOTIDE SEQUENCE</scope>
    <source>
        <strain evidence="2">FC423</strain>
    </source>
</reference>
<name>A0A9P7JW62_9AGAM</name>
<comment type="caution">
    <text evidence="2">The sequence shown here is derived from an EMBL/GenBank/DDBJ whole genome shotgun (WGS) entry which is preliminary data.</text>
</comment>
<dbReference type="RefSeq" id="XP_041295478.1">
    <property type="nucleotide sequence ID" value="XM_041443964.1"/>
</dbReference>
<gene>
    <name evidence="2" type="ORF">F5147DRAFT_835390</name>
</gene>
<dbReference type="GeneID" id="64706223"/>
<dbReference type="AlphaFoldDB" id="A0A9P7JW62"/>
<evidence type="ECO:0000256" key="1">
    <source>
        <dbReference type="SAM" id="SignalP"/>
    </source>
</evidence>
<keyword evidence="3" id="KW-1185">Reference proteome</keyword>
<sequence length="68" mass="7630">MFIRLSTVSAVLLGLTALVNAGVPANYIALAREEYSEPVQRQPGKQRGNFYALPNYYEEPVTRDLDLE</sequence>
<evidence type="ECO:0000313" key="3">
    <source>
        <dbReference type="Proteomes" id="UP000823399"/>
    </source>
</evidence>
<feature type="chain" id="PRO_5040240694" evidence="1">
    <location>
        <begin position="22"/>
        <end position="68"/>
    </location>
</feature>
<accession>A0A9P7JW62</accession>
<dbReference type="OrthoDB" id="2689804at2759"/>
<proteinExistence type="predicted"/>
<protein>
    <submittedName>
        <fullName evidence="2">Uncharacterized protein</fullName>
    </submittedName>
</protein>